<dbReference type="PANTHER" id="PTHR36842:SF1">
    <property type="entry name" value="PROTEIN TOLB"/>
    <property type="match status" value="1"/>
</dbReference>
<organism evidence="2">
    <name type="scientific">marine metagenome</name>
    <dbReference type="NCBI Taxonomy" id="408172"/>
    <lineage>
        <taxon>unclassified sequences</taxon>
        <taxon>metagenomes</taxon>
        <taxon>ecological metagenomes</taxon>
    </lineage>
</organism>
<feature type="domain" description="Peptidase MA-like" evidence="1">
    <location>
        <begin position="72"/>
        <end position="261"/>
    </location>
</feature>
<dbReference type="Gene3D" id="2.120.10.30">
    <property type="entry name" value="TolB, C-terminal domain"/>
    <property type="match status" value="3"/>
</dbReference>
<accession>A0A381VAR5</accession>
<dbReference type="InterPro" id="IPR011042">
    <property type="entry name" value="6-blade_b-propeller_TolB-like"/>
</dbReference>
<dbReference type="Pfam" id="PF26550">
    <property type="entry name" value="Tricorn_2nd"/>
    <property type="match status" value="1"/>
</dbReference>
<evidence type="ECO:0000313" key="2">
    <source>
        <dbReference type="EMBL" id="SVA37466.1"/>
    </source>
</evidence>
<dbReference type="InterPro" id="IPR039568">
    <property type="entry name" value="Peptidase_MA-like_dom"/>
</dbReference>
<proteinExistence type="predicted"/>
<dbReference type="SUPFAM" id="SSF82171">
    <property type="entry name" value="DPP6 N-terminal domain-like"/>
    <property type="match status" value="1"/>
</dbReference>
<dbReference type="AlphaFoldDB" id="A0A381VAR5"/>
<dbReference type="PANTHER" id="PTHR36842">
    <property type="entry name" value="PROTEIN TOLB HOMOLOG"/>
    <property type="match status" value="1"/>
</dbReference>
<dbReference type="EMBL" id="UINC01008318">
    <property type="protein sequence ID" value="SVA37466.1"/>
    <property type="molecule type" value="Genomic_DNA"/>
</dbReference>
<evidence type="ECO:0000259" key="1">
    <source>
        <dbReference type="Pfam" id="PF13485"/>
    </source>
</evidence>
<name>A0A381VAR5_9ZZZZ</name>
<dbReference type="Pfam" id="PF13485">
    <property type="entry name" value="Peptidase_MA_2"/>
    <property type="match status" value="1"/>
</dbReference>
<sequence>MKRIIFLIAFGAASLLNAQSFGQNKVQYRNFDWKFISSPHFDVYYYGDEIELANFTMESAIKAYEQIGKHLRWNLKKRVSIIVYHSHNEFQQNNVVGVYMQEGIGGVTELFKNRVVLPFEGNYQAFRHVIHHELVHAMINDLIYGGRMQSVVSNRIQLVLPLWVNEGLSEYLSTNWDTEADMIIRDLAINERIPTIRELEYFLAYKGGQSVWRFIASKYGREKIGEIFQSMKRYGNAEKGFEDALGMDFEELTEQWHKYIKKEYFPDVAGRDEVEDIAKRFTDHKKAKNFYNVSPTVSPDGSKIAVLSDRSGYMDIYIIDAVTGKKIKRLVKGSRSINFEELKFLQPGISWSPDSKQIVIAAKAGSTDALYLIDIKSGNQEKIKFELDGVFTASWSPNGNKLAFVGNEGGASDIYIYDLQSKETTNITNDIYSDTEPSWSPDGDLIAFISDRGNNYKSENTTAIDMLGHNYEQRNVYTIDLVSKKINQVTDSDYNENYPIFANTKNTIFYTADYQGTWNLFRHDLNTGKSTLVTNLLTGLFQLSLTKDDGSMVFSGYSGLGWDIYRISNPLDLKETSVEPTNYIANRAENDKEDLVDLRKDKRKGSQANTSDYSNYIFAWEFETYNDQGQEQEPITVKVDSSFISDDGNYIPQVYKTKFSLDVAQGTLGYNNVFGHQGLLVFYWSDLMGDHQVSFAMESQISLTNSDYFLNYAYLKKRMNYYFTLFHQADFFFAGYGFNDVGMPTEMTARMRHFGFAAMASRPFNRFHRLDAGVIFHNLDYKLFQVDPYMNKNTILQDEGFIAANPTISYIYDNTVNGYTGPIDGFRQNTTFEVSPAMGDKGISFQKVKIDLRKYQMINRDNSFAGRLYFGTSTGKNPQKYFLGGMQNWLLGTGTTNGEKDSDTNEARWRNVILDSQNNNLLQDIYFSEFAYPLRGARFSERFGTNVLLANLEFRFTLIQYLALGFPLKMVLGNIRGHIFMDIGAAWDDKREFTDLAFLQAKYGDSLPDKFSPWVRSIGYGIKLPIFMLWRIEAAYDWTESGFSKPQWYLSIGYDW</sequence>
<dbReference type="Gene3D" id="2.40.160.50">
    <property type="entry name" value="membrane protein fhac: a member of the omp85/tpsb transporter family"/>
    <property type="match status" value="1"/>
</dbReference>
<gene>
    <name evidence="2" type="ORF">METZ01_LOCUS90320</name>
</gene>
<reference evidence="2" key="1">
    <citation type="submission" date="2018-05" db="EMBL/GenBank/DDBJ databases">
        <authorList>
            <person name="Lanie J.A."/>
            <person name="Ng W.-L."/>
            <person name="Kazmierczak K.M."/>
            <person name="Andrzejewski T.M."/>
            <person name="Davidsen T.M."/>
            <person name="Wayne K.J."/>
            <person name="Tettelin H."/>
            <person name="Glass J.I."/>
            <person name="Rusch D."/>
            <person name="Podicherti R."/>
            <person name="Tsui H.-C.T."/>
            <person name="Winkler M.E."/>
        </authorList>
    </citation>
    <scope>NUCLEOTIDE SEQUENCE</scope>
</reference>
<dbReference type="GO" id="GO:0006508">
    <property type="term" value="P:proteolysis"/>
    <property type="evidence" value="ECO:0007669"/>
    <property type="project" value="InterPro"/>
</dbReference>
<protein>
    <recommendedName>
        <fullName evidence="1">Peptidase MA-like domain-containing protein</fullName>
    </recommendedName>
</protein>